<proteinExistence type="predicted"/>
<keyword evidence="2" id="KW-0378">Hydrolase</keyword>
<feature type="chain" id="PRO_5011637938" evidence="1">
    <location>
        <begin position="22"/>
        <end position="555"/>
    </location>
</feature>
<evidence type="ECO:0000313" key="2">
    <source>
        <dbReference type="EMBL" id="SDG78322.1"/>
    </source>
</evidence>
<protein>
    <submittedName>
        <fullName evidence="2">GDSL-like Lipase/Acylhydrolase</fullName>
    </submittedName>
</protein>
<dbReference type="SUPFAM" id="SSF52266">
    <property type="entry name" value="SGNH hydrolase"/>
    <property type="match status" value="2"/>
</dbReference>
<dbReference type="PROSITE" id="PS51257">
    <property type="entry name" value="PROKAR_LIPOPROTEIN"/>
    <property type="match status" value="1"/>
</dbReference>
<reference evidence="2 3" key="1">
    <citation type="submission" date="2016-10" db="EMBL/GenBank/DDBJ databases">
        <authorList>
            <person name="de Groot N.N."/>
        </authorList>
    </citation>
    <scope>NUCLEOTIDE SEQUENCE [LARGE SCALE GENOMIC DNA]</scope>
    <source>
        <strain evidence="2 3">DSM 19803</strain>
    </source>
</reference>
<keyword evidence="1" id="KW-0732">Signal</keyword>
<feature type="signal peptide" evidence="1">
    <location>
        <begin position="1"/>
        <end position="21"/>
    </location>
</feature>
<dbReference type="InterPro" id="IPR036514">
    <property type="entry name" value="SGNH_hydro_sf"/>
</dbReference>
<dbReference type="GO" id="GO:0016788">
    <property type="term" value="F:hydrolase activity, acting on ester bonds"/>
    <property type="evidence" value="ECO:0007669"/>
    <property type="project" value="UniProtKB-ARBA"/>
</dbReference>
<evidence type="ECO:0000256" key="1">
    <source>
        <dbReference type="SAM" id="SignalP"/>
    </source>
</evidence>
<gene>
    <name evidence="2" type="ORF">SAMN04488027_10742</name>
</gene>
<evidence type="ECO:0000313" key="3">
    <source>
        <dbReference type="Proteomes" id="UP000199296"/>
    </source>
</evidence>
<dbReference type="AlphaFoldDB" id="A0A1G7X2D9"/>
<dbReference type="Proteomes" id="UP000199296">
    <property type="component" value="Unassembled WGS sequence"/>
</dbReference>
<name>A0A1G7X2D9_9FLAO</name>
<organism evidence="2 3">
    <name type="scientific">Psychroflexus sediminis</name>
    <dbReference type="NCBI Taxonomy" id="470826"/>
    <lineage>
        <taxon>Bacteria</taxon>
        <taxon>Pseudomonadati</taxon>
        <taxon>Bacteroidota</taxon>
        <taxon>Flavobacteriia</taxon>
        <taxon>Flavobacteriales</taxon>
        <taxon>Flavobacteriaceae</taxon>
        <taxon>Psychroflexus</taxon>
    </lineage>
</organism>
<dbReference type="Gene3D" id="3.40.50.1110">
    <property type="entry name" value="SGNH hydrolase"/>
    <property type="match status" value="2"/>
</dbReference>
<keyword evidence="3" id="KW-1185">Reference proteome</keyword>
<dbReference type="EMBL" id="FNCW01000007">
    <property type="protein sequence ID" value="SDG78322.1"/>
    <property type="molecule type" value="Genomic_DNA"/>
</dbReference>
<accession>A0A1G7X2D9</accession>
<sequence length="555" mass="58267">MMKYFKYIFLPFLAVSFMACENETLEDLRNRNAQEEPEATEEFTQGSANFSTYVALGNSLTAGFMDGALYKIAQENSMPALLAERFSTLADGGTFTQPLMNDNIGGLLAGGNQLPGFNPRLVFGGSGPVPLSSVVGPIQPTTDILNNNPTGPFNNLGVPGAKSFHLLAPGYGNATGVFTNPPTANPYFVRMASSPQTSVIADAIAQQPTFISLWIGNNDVLGYALSGGDGSNPITPMDGPPGVGFQQTYGTIAALLTANIPNLQGIMANIPNVTAIPHFTTVPHNPLDPSNPEFAAQIPTLNAIFGAINQVFGALGETERIIEFTEEAPNPVVINDETLTDVSAQIAGALAPNPQFIALVQSFGLPAQAAPLVANLLGATYGQARQATDAELLVLPSSSIIGTVNTDRLAFLMSQGLSQELAGQFSVEGITLPLADKWVLLPEEQQDIATATAQFNQVISGVASSNGFALLDANALLDQLATSGVESNDLILTSNLVTGGAFSLDGVHPTSRGYALIANQMLKAIDVTYGSNFEASGNLIDLSNYNTNYSPTLIN</sequence>
<dbReference type="STRING" id="470826.SAMN04488027_10742"/>